<gene>
    <name evidence="2" type="ORF">MKZ38_008838</name>
</gene>
<name>A0AAD5RU16_9PEZI</name>
<proteinExistence type="predicted"/>
<accession>A0AAD5RU16</accession>
<evidence type="ECO:0000256" key="1">
    <source>
        <dbReference type="SAM" id="MobiDB-lite"/>
    </source>
</evidence>
<dbReference type="EMBL" id="JAKWBI020000062">
    <property type="protein sequence ID" value="KAJ2904120.1"/>
    <property type="molecule type" value="Genomic_DNA"/>
</dbReference>
<dbReference type="Proteomes" id="UP001201980">
    <property type="component" value="Unassembled WGS sequence"/>
</dbReference>
<feature type="region of interest" description="Disordered" evidence="1">
    <location>
        <begin position="141"/>
        <end position="171"/>
    </location>
</feature>
<sequence>MHNITFTAHASFWDWARRTISSNPPSTPREVIPDPSQEFGTEKVCLDPVAITAMSTTSGTITPKGGPSKTSHIVIRGMDGGDTERDAPHSPNEGRLVPQRAFALAPSRAVKTNKASGKCRLRTQGLCSRRSDKIFLDTVPRSEERHHHHHHHHHQPDCPDTPAPSPVVGQGPLICQPLSLRGLEAALMQGEQSVVAPPQADDDDDDDDDDDSQDVPSDRKMSVISFVTDNGGTQAHSALSFYGSDCDGDEALSVIDEETAAAAAQSSGLHHGLAQCTVPFPGTAQSNSGLCEEREETGHFWLVFFLVPLLVFVAELLQVDILGCCDWSTFEAVVGPLGVVGLMNVLDVVSY</sequence>
<reference evidence="2" key="1">
    <citation type="submission" date="2022-07" db="EMBL/GenBank/DDBJ databases">
        <title>Draft genome sequence of Zalerion maritima ATCC 34329, a (micro)plastics degrading marine fungus.</title>
        <authorList>
            <person name="Paco A."/>
            <person name="Goncalves M.F.M."/>
            <person name="Rocha-Santos T.A.P."/>
            <person name="Alves A."/>
        </authorList>
    </citation>
    <scope>NUCLEOTIDE SEQUENCE</scope>
    <source>
        <strain evidence="2">ATCC 34329</strain>
    </source>
</reference>
<feature type="region of interest" description="Disordered" evidence="1">
    <location>
        <begin position="191"/>
        <end position="221"/>
    </location>
</feature>
<keyword evidence="3" id="KW-1185">Reference proteome</keyword>
<organism evidence="2 3">
    <name type="scientific">Zalerion maritima</name>
    <dbReference type="NCBI Taxonomy" id="339359"/>
    <lineage>
        <taxon>Eukaryota</taxon>
        <taxon>Fungi</taxon>
        <taxon>Dikarya</taxon>
        <taxon>Ascomycota</taxon>
        <taxon>Pezizomycotina</taxon>
        <taxon>Sordariomycetes</taxon>
        <taxon>Lulworthiomycetidae</taxon>
        <taxon>Lulworthiales</taxon>
        <taxon>Lulworthiaceae</taxon>
        <taxon>Zalerion</taxon>
    </lineage>
</organism>
<dbReference type="AlphaFoldDB" id="A0AAD5RU16"/>
<feature type="compositionally biased region" description="Acidic residues" evidence="1">
    <location>
        <begin position="200"/>
        <end position="213"/>
    </location>
</feature>
<protein>
    <submittedName>
        <fullName evidence="2">Uncharacterized protein</fullName>
    </submittedName>
</protein>
<evidence type="ECO:0000313" key="3">
    <source>
        <dbReference type="Proteomes" id="UP001201980"/>
    </source>
</evidence>
<evidence type="ECO:0000313" key="2">
    <source>
        <dbReference type="EMBL" id="KAJ2904120.1"/>
    </source>
</evidence>
<comment type="caution">
    <text evidence="2">The sequence shown here is derived from an EMBL/GenBank/DDBJ whole genome shotgun (WGS) entry which is preliminary data.</text>
</comment>